<proteinExistence type="predicted"/>
<keyword evidence="1" id="KW-0472">Membrane</keyword>
<organism evidence="2 3">
    <name type="scientific">Daphnia pulex</name>
    <name type="common">Water flea</name>
    <dbReference type="NCBI Taxonomy" id="6669"/>
    <lineage>
        <taxon>Eukaryota</taxon>
        <taxon>Metazoa</taxon>
        <taxon>Ecdysozoa</taxon>
        <taxon>Arthropoda</taxon>
        <taxon>Crustacea</taxon>
        <taxon>Branchiopoda</taxon>
        <taxon>Diplostraca</taxon>
        <taxon>Cladocera</taxon>
        <taxon>Anomopoda</taxon>
        <taxon>Daphniidae</taxon>
        <taxon>Daphnia</taxon>
    </lineage>
</organism>
<dbReference type="HOGENOM" id="CLU_2308833_0_0_1"/>
<dbReference type="GO" id="GO:0005886">
    <property type="term" value="C:plasma membrane"/>
    <property type="evidence" value="ECO:0000318"/>
    <property type="project" value="GO_Central"/>
</dbReference>
<keyword evidence="3" id="KW-1185">Reference proteome</keyword>
<dbReference type="GO" id="GO:0001973">
    <property type="term" value="P:G protein-coupled adenosine receptor signaling pathway"/>
    <property type="evidence" value="ECO:0000318"/>
    <property type="project" value="GO_Central"/>
</dbReference>
<evidence type="ECO:0008006" key="4">
    <source>
        <dbReference type="Google" id="ProtNLM"/>
    </source>
</evidence>
<dbReference type="GO" id="GO:0007189">
    <property type="term" value="P:adenylate cyclase-activating G protein-coupled receptor signaling pathway"/>
    <property type="evidence" value="ECO:0000318"/>
    <property type="project" value="GO_Central"/>
</dbReference>
<gene>
    <name evidence="2" type="ORF">DAPPUDRAFT_323473</name>
</gene>
<dbReference type="InParanoid" id="E9GYY0"/>
<dbReference type="Gene3D" id="1.20.1070.10">
    <property type="entry name" value="Rhodopsin 7-helix transmembrane proteins"/>
    <property type="match status" value="1"/>
</dbReference>
<dbReference type="SUPFAM" id="SSF81321">
    <property type="entry name" value="Family A G protein-coupled receptor-like"/>
    <property type="match status" value="1"/>
</dbReference>
<reference evidence="2 3" key="1">
    <citation type="journal article" date="2011" name="Science">
        <title>The ecoresponsive genome of Daphnia pulex.</title>
        <authorList>
            <person name="Colbourne J.K."/>
            <person name="Pfrender M.E."/>
            <person name="Gilbert D."/>
            <person name="Thomas W.K."/>
            <person name="Tucker A."/>
            <person name="Oakley T.H."/>
            <person name="Tokishita S."/>
            <person name="Aerts A."/>
            <person name="Arnold G.J."/>
            <person name="Basu M.K."/>
            <person name="Bauer D.J."/>
            <person name="Caceres C.E."/>
            <person name="Carmel L."/>
            <person name="Casola C."/>
            <person name="Choi J.H."/>
            <person name="Detter J.C."/>
            <person name="Dong Q."/>
            <person name="Dusheyko S."/>
            <person name="Eads B.D."/>
            <person name="Frohlich T."/>
            <person name="Geiler-Samerotte K.A."/>
            <person name="Gerlach D."/>
            <person name="Hatcher P."/>
            <person name="Jogdeo S."/>
            <person name="Krijgsveld J."/>
            <person name="Kriventseva E.V."/>
            <person name="Kultz D."/>
            <person name="Laforsch C."/>
            <person name="Lindquist E."/>
            <person name="Lopez J."/>
            <person name="Manak J.R."/>
            <person name="Muller J."/>
            <person name="Pangilinan J."/>
            <person name="Patwardhan R.P."/>
            <person name="Pitluck S."/>
            <person name="Pritham E.J."/>
            <person name="Rechtsteiner A."/>
            <person name="Rho M."/>
            <person name="Rogozin I.B."/>
            <person name="Sakarya O."/>
            <person name="Salamov A."/>
            <person name="Schaack S."/>
            <person name="Shapiro H."/>
            <person name="Shiga Y."/>
            <person name="Skalitzky C."/>
            <person name="Smith Z."/>
            <person name="Souvorov A."/>
            <person name="Sung W."/>
            <person name="Tang Z."/>
            <person name="Tsuchiya D."/>
            <person name="Tu H."/>
            <person name="Vos H."/>
            <person name="Wang M."/>
            <person name="Wolf Y.I."/>
            <person name="Yamagata H."/>
            <person name="Yamada T."/>
            <person name="Ye Y."/>
            <person name="Shaw J.R."/>
            <person name="Andrews J."/>
            <person name="Crease T.J."/>
            <person name="Tang H."/>
            <person name="Lucas S.M."/>
            <person name="Robertson H.M."/>
            <person name="Bork P."/>
            <person name="Koonin E.V."/>
            <person name="Zdobnov E.M."/>
            <person name="Grigoriev I.V."/>
            <person name="Lynch M."/>
            <person name="Boore J.L."/>
        </authorList>
    </citation>
    <scope>NUCLEOTIDE SEQUENCE [LARGE SCALE GENOMIC DNA]</scope>
</reference>
<keyword evidence="1" id="KW-0812">Transmembrane</keyword>
<evidence type="ECO:0000256" key="1">
    <source>
        <dbReference type="SAM" id="Phobius"/>
    </source>
</evidence>
<dbReference type="KEGG" id="dpx:DAPPUDRAFT_323473"/>
<evidence type="ECO:0000313" key="2">
    <source>
        <dbReference type="EMBL" id="EFX75329.1"/>
    </source>
</evidence>
<feature type="transmembrane region" description="Helical" evidence="1">
    <location>
        <begin position="27"/>
        <end position="56"/>
    </location>
</feature>
<accession>E9GYY0</accession>
<name>E9GYY0_DAPPU</name>
<dbReference type="EMBL" id="GL732576">
    <property type="protein sequence ID" value="EFX75329.1"/>
    <property type="molecule type" value="Genomic_DNA"/>
</dbReference>
<feature type="transmembrane region" description="Helical" evidence="1">
    <location>
        <begin position="68"/>
        <end position="89"/>
    </location>
</feature>
<sequence>MAEREQDTQCFAWFHTRPKISRLEIRAALSLSINFLPVWLCTFPVTLNAIAIYWGFRLGTSCPTLFRINPFICDLFLIQIVYNPLMCMYTSKEFKRALAHLKQKCKCNTH</sequence>
<dbReference type="AlphaFoldDB" id="E9GYY0"/>
<keyword evidence="1" id="KW-1133">Transmembrane helix</keyword>
<evidence type="ECO:0000313" key="3">
    <source>
        <dbReference type="Proteomes" id="UP000000305"/>
    </source>
</evidence>
<dbReference type="GO" id="GO:0001609">
    <property type="term" value="F:G protein-coupled adenosine receptor activity"/>
    <property type="evidence" value="ECO:0000318"/>
    <property type="project" value="GO_Central"/>
</dbReference>
<protein>
    <recommendedName>
        <fullName evidence="4">G-protein coupled receptors family 1 profile domain-containing protein</fullName>
    </recommendedName>
</protein>
<dbReference type="Proteomes" id="UP000000305">
    <property type="component" value="Unassembled WGS sequence"/>
</dbReference>